<reference evidence="11 12" key="2">
    <citation type="submission" date="2021-02" db="EMBL/GenBank/DDBJ databases">
        <title>Sulfurospirillum tamanensis sp. nov.</title>
        <authorList>
            <person name="Frolova A."/>
            <person name="Merkel A."/>
            <person name="Slobodkin A."/>
        </authorList>
    </citation>
    <scope>NUCLEOTIDE SEQUENCE [LARGE SCALE GENOMIC DNA]</scope>
    <source>
        <strain evidence="11 12">T05b</strain>
    </source>
</reference>
<evidence type="ECO:0000256" key="2">
    <source>
        <dbReference type="ARBA" id="ARBA00009055"/>
    </source>
</evidence>
<evidence type="ECO:0000313" key="12">
    <source>
        <dbReference type="Proteomes" id="UP000703590"/>
    </source>
</evidence>
<dbReference type="InterPro" id="IPR051544">
    <property type="entry name" value="TPS_OM_transporter"/>
</dbReference>
<comment type="similarity">
    <text evidence="2">Belongs to the TPS (TC 1.B.20) family.</text>
</comment>
<keyword evidence="8" id="KW-0998">Cell outer membrane</keyword>
<keyword evidence="6" id="KW-0653">Protein transport</keyword>
<keyword evidence="7" id="KW-0472">Membrane</keyword>
<feature type="compositionally biased region" description="Polar residues" evidence="9">
    <location>
        <begin position="50"/>
        <end position="61"/>
    </location>
</feature>
<dbReference type="Proteomes" id="UP000703590">
    <property type="component" value="Unassembled WGS sequence"/>
</dbReference>
<reference evidence="12" key="1">
    <citation type="submission" date="2021-02" db="EMBL/GenBank/DDBJ databases">
        <title>Sulfurospirillum tamanensis sp. nov.</title>
        <authorList>
            <person name="Merkel A.Y."/>
        </authorList>
    </citation>
    <scope>NUCLEOTIDE SEQUENCE [LARGE SCALE GENOMIC DNA]</scope>
    <source>
        <strain evidence="12">T05b</strain>
    </source>
</reference>
<dbReference type="Pfam" id="PF08479">
    <property type="entry name" value="POTRA_2"/>
    <property type="match status" value="1"/>
</dbReference>
<evidence type="ECO:0000256" key="7">
    <source>
        <dbReference type="ARBA" id="ARBA00023136"/>
    </source>
</evidence>
<keyword evidence="3" id="KW-0813">Transport</keyword>
<evidence type="ECO:0000256" key="3">
    <source>
        <dbReference type="ARBA" id="ARBA00022448"/>
    </source>
</evidence>
<keyword evidence="12" id="KW-1185">Reference proteome</keyword>
<dbReference type="PROSITE" id="PS51779">
    <property type="entry name" value="POTRA"/>
    <property type="match status" value="1"/>
</dbReference>
<evidence type="ECO:0000256" key="4">
    <source>
        <dbReference type="ARBA" id="ARBA00022452"/>
    </source>
</evidence>
<reference evidence="11 12" key="3">
    <citation type="submission" date="2021-02" db="EMBL/GenBank/DDBJ databases">
        <authorList>
            <person name="Merkel A.Y."/>
        </authorList>
    </citation>
    <scope>NUCLEOTIDE SEQUENCE [LARGE SCALE GENOMIC DNA]</scope>
    <source>
        <strain evidence="11 12">T05b</strain>
    </source>
</reference>
<dbReference type="Gene3D" id="2.40.160.50">
    <property type="entry name" value="membrane protein fhac: a member of the omp85/tpsb transporter family"/>
    <property type="match status" value="1"/>
</dbReference>
<keyword evidence="5" id="KW-0812">Transmembrane</keyword>
<evidence type="ECO:0000256" key="1">
    <source>
        <dbReference type="ARBA" id="ARBA00004442"/>
    </source>
</evidence>
<dbReference type="Pfam" id="PF03865">
    <property type="entry name" value="ShlB"/>
    <property type="match status" value="1"/>
</dbReference>
<dbReference type="InterPro" id="IPR005565">
    <property type="entry name" value="Hemolysn_activator_HlyB_C"/>
</dbReference>
<feature type="domain" description="POTRA" evidence="10">
    <location>
        <begin position="67"/>
        <end position="142"/>
    </location>
</feature>
<dbReference type="PANTHER" id="PTHR34597">
    <property type="entry name" value="SLR1661 PROTEIN"/>
    <property type="match status" value="1"/>
</dbReference>
<organism evidence="11 12">
    <name type="scientific">Sulfurospirillum tamanense</name>
    <dbReference type="NCBI Taxonomy" id="2813362"/>
    <lineage>
        <taxon>Bacteria</taxon>
        <taxon>Pseudomonadati</taxon>
        <taxon>Campylobacterota</taxon>
        <taxon>Epsilonproteobacteria</taxon>
        <taxon>Campylobacterales</taxon>
        <taxon>Sulfurospirillaceae</taxon>
        <taxon>Sulfurospirillum</taxon>
    </lineage>
</organism>
<evidence type="ECO:0000313" key="11">
    <source>
        <dbReference type="EMBL" id="MBN2965004.1"/>
    </source>
</evidence>
<gene>
    <name evidence="11" type="ORF">JWV37_09450</name>
</gene>
<dbReference type="RefSeq" id="WP_205459550.1">
    <property type="nucleotide sequence ID" value="NZ_JAFHKK010000021.1"/>
</dbReference>
<protein>
    <submittedName>
        <fullName evidence="11">ShlB/FhaC/HecB family hemolysin secretion/activation protein</fullName>
    </submittedName>
</protein>
<comment type="subcellular location">
    <subcellularLocation>
        <location evidence="1">Cell outer membrane</location>
    </subcellularLocation>
</comment>
<feature type="region of interest" description="Disordered" evidence="9">
    <location>
        <begin position="41"/>
        <end position="61"/>
    </location>
</feature>
<sequence length="560" mass="60091">MKPTTTLLLCVTTALLAAPPRIGDIEKQLIVPKIVQEKEGVNNEIPDLSPTPSRTTPTAQPSGEATVFIARIVFEGNAHIPSQELETLVQDSLGKAHTFEGLKSIASTVTAHYRSKGYFVARAYVPQDAIAEDTLTLAVIEGNYGAFTLSNTSLVNDTNVQGLLDAVKEANIISVNTLERAMLLINDTPGAKVTKADIMPGALVGTSDFLIQAEATAPYTAYAIGDNYGSRYTGKYRLNLGLNALSPFGYGDKLSLNGVLSSTSDLKNGKVAYNFPLMNNGLRGELSASHTTYSLAKEYKALDALGHATTLEAKLSYPLIRTRQETLNLSMGFAHKKMEDEIQSANVKTPKESNALTLGGDYTRTGLFLGLNANTTVSLALTHGRLNINETIAKAQDAAGAKTQGSYSKLAGSIEQSVYFNPTYSLTTSLRFQHALGGKNLDGSEDFSLGGAYGVRAFPDGEHSAENGYILGAELFYALPSVQGISHRASLFADTGYAKMQNSLSGSKSSRHLSDIGVGYQAAFKEFFTRVQVARVIGGEKVQSEPERNTRVLVQVGWIY</sequence>
<dbReference type="Gene3D" id="3.10.20.310">
    <property type="entry name" value="membrane protein fhac"/>
    <property type="match status" value="1"/>
</dbReference>
<dbReference type="PANTHER" id="PTHR34597:SF1">
    <property type="entry name" value="HEME_HEMOPEXIN TRANSPORTER PROTEIN HUXB"/>
    <property type="match status" value="1"/>
</dbReference>
<proteinExistence type="inferred from homology"/>
<accession>A0ABS2WUY7</accession>
<evidence type="ECO:0000256" key="5">
    <source>
        <dbReference type="ARBA" id="ARBA00022692"/>
    </source>
</evidence>
<evidence type="ECO:0000256" key="6">
    <source>
        <dbReference type="ARBA" id="ARBA00022927"/>
    </source>
</evidence>
<dbReference type="InterPro" id="IPR034746">
    <property type="entry name" value="POTRA"/>
</dbReference>
<comment type="caution">
    <text evidence="11">The sequence shown here is derived from an EMBL/GenBank/DDBJ whole genome shotgun (WGS) entry which is preliminary data.</text>
</comment>
<keyword evidence="4" id="KW-1134">Transmembrane beta strand</keyword>
<name>A0ABS2WUY7_9BACT</name>
<evidence type="ECO:0000256" key="8">
    <source>
        <dbReference type="ARBA" id="ARBA00023237"/>
    </source>
</evidence>
<evidence type="ECO:0000259" key="10">
    <source>
        <dbReference type="PROSITE" id="PS51779"/>
    </source>
</evidence>
<dbReference type="EMBL" id="JAFHKK010000021">
    <property type="protein sequence ID" value="MBN2965004.1"/>
    <property type="molecule type" value="Genomic_DNA"/>
</dbReference>
<dbReference type="InterPro" id="IPR013686">
    <property type="entry name" value="Polypept-transport_assoc_ShlB"/>
</dbReference>
<evidence type="ECO:0000256" key="9">
    <source>
        <dbReference type="SAM" id="MobiDB-lite"/>
    </source>
</evidence>